<name>A0A2P6N2V7_9EUKA</name>
<keyword evidence="2" id="KW-0175">Coiled coil</keyword>
<protein>
    <submittedName>
        <fullName evidence="4">Uncharacterized protein</fullName>
    </submittedName>
</protein>
<proteinExistence type="inferred from homology"/>
<comment type="similarity">
    <text evidence="1">Belongs to the FAM227 family.</text>
</comment>
<dbReference type="PANTHER" id="PTHR33560:SF1">
    <property type="entry name" value="PROTEIN FAM227A"/>
    <property type="match status" value="1"/>
</dbReference>
<dbReference type="OrthoDB" id="73353at2759"/>
<dbReference type="Pfam" id="PF14922">
    <property type="entry name" value="FWWh"/>
    <property type="match status" value="1"/>
</dbReference>
<dbReference type="Proteomes" id="UP000241769">
    <property type="component" value="Unassembled WGS sequence"/>
</dbReference>
<evidence type="ECO:0000313" key="4">
    <source>
        <dbReference type="EMBL" id="PRP78296.1"/>
    </source>
</evidence>
<comment type="caution">
    <text evidence="4">The sequence shown here is derived from an EMBL/GenBank/DDBJ whole genome shotgun (WGS) entry which is preliminary data.</text>
</comment>
<dbReference type="PANTHER" id="PTHR33560">
    <property type="entry name" value="PROTEIN FAM227B"/>
    <property type="match status" value="1"/>
</dbReference>
<feature type="coiled-coil region" evidence="2">
    <location>
        <begin position="412"/>
        <end position="446"/>
    </location>
</feature>
<gene>
    <name evidence="4" type="ORF">PROFUN_13830</name>
</gene>
<reference evidence="4 5" key="1">
    <citation type="journal article" date="2018" name="Genome Biol. Evol.">
        <title>Multiple Roots of Fruiting Body Formation in Amoebozoa.</title>
        <authorList>
            <person name="Hillmann F."/>
            <person name="Forbes G."/>
            <person name="Novohradska S."/>
            <person name="Ferling I."/>
            <person name="Riege K."/>
            <person name="Groth M."/>
            <person name="Westermann M."/>
            <person name="Marz M."/>
            <person name="Spaller T."/>
            <person name="Winckler T."/>
            <person name="Schaap P."/>
            <person name="Glockner G."/>
        </authorList>
    </citation>
    <scope>NUCLEOTIDE SEQUENCE [LARGE SCALE GENOMIC DNA]</scope>
    <source>
        <strain evidence="4 5">Jena</strain>
    </source>
</reference>
<evidence type="ECO:0000313" key="5">
    <source>
        <dbReference type="Proteomes" id="UP000241769"/>
    </source>
</evidence>
<organism evidence="4 5">
    <name type="scientific">Planoprotostelium fungivorum</name>
    <dbReference type="NCBI Taxonomy" id="1890364"/>
    <lineage>
        <taxon>Eukaryota</taxon>
        <taxon>Amoebozoa</taxon>
        <taxon>Evosea</taxon>
        <taxon>Variosea</taxon>
        <taxon>Cavosteliida</taxon>
        <taxon>Cavosteliaceae</taxon>
        <taxon>Planoprotostelium</taxon>
    </lineage>
</organism>
<dbReference type="AlphaFoldDB" id="A0A2P6N2V7"/>
<evidence type="ECO:0000256" key="2">
    <source>
        <dbReference type="SAM" id="Coils"/>
    </source>
</evidence>
<dbReference type="EMBL" id="MDYQ01000231">
    <property type="protein sequence ID" value="PRP78296.1"/>
    <property type="molecule type" value="Genomic_DNA"/>
</dbReference>
<dbReference type="InterPro" id="IPR029417">
    <property type="entry name" value="FAM227"/>
</dbReference>
<evidence type="ECO:0000256" key="3">
    <source>
        <dbReference type="SAM" id="MobiDB-lite"/>
    </source>
</evidence>
<keyword evidence="5" id="KW-1185">Reference proteome</keyword>
<dbReference type="InParanoid" id="A0A2P6N2V7"/>
<accession>A0A2P6N2V7</accession>
<evidence type="ECO:0000256" key="1">
    <source>
        <dbReference type="ARBA" id="ARBA00008666"/>
    </source>
</evidence>
<feature type="region of interest" description="Disordered" evidence="3">
    <location>
        <begin position="545"/>
        <end position="567"/>
    </location>
</feature>
<sequence length="567" mass="65259">MKASKHKQIILDKIYEERVPSEEELIDIFPKLFTTQSLVQIDKSAQNGVKREASRNDASTAFVTRPEDVSTRVGTAATSRRRTADAVPNLPFVYDAQPFKEYTLRSFPKDIKPKRIAASANKKIYLMGSSKDHVQQIKKHFASPLSAAVIEIAFWYVHSSRFSVNFSETEKNNTLRSLAHSFVNFLTSINALRSETFKFYHYFVAQCIFDAFSQHYPEDEEMNGPMKLTVLRDIIELFIGDFFEFSFHIEMFRQLFGDSEIRDLIRDKKIQSNASPLFFQPPDTRLINSDIRRVERLAAEHNDSPRHSISYQEEDDINENRAEAVKSLLTLDTLASDTLRIPVYWSKFTLFSGYPKLSFKNFSTYLNSPIVQEYLGHKNGLPSTHFLRWSTHERSIEKPYCAGSVLDGQGIFKSQEKILEHYAERQRELEEDRKKISKRLVHANTQIHIEERLVLNSKPEDIHRFCGELMNGRADKEKKFKTIQANLDEYDQTLDRAQLLNPDYGISLLARPHAGLITLAQPAQAVLAPIDWSLMESLRKIKESKTPLPQALSGNKIRSARPMTRGD</sequence>